<evidence type="ECO:0000259" key="1">
    <source>
        <dbReference type="Pfam" id="PF20231"/>
    </source>
</evidence>
<protein>
    <recommendedName>
        <fullName evidence="1">DUF6589 domain-containing protein</fullName>
    </recommendedName>
</protein>
<dbReference type="AlphaFoldDB" id="A0A8H6HAI6"/>
<dbReference type="Pfam" id="PF20231">
    <property type="entry name" value="DUF6589"/>
    <property type="match status" value="1"/>
</dbReference>
<proteinExistence type="predicted"/>
<sequence>MSLARLRRLHAPVTLDYSLLIRLSQSTQPCTNLIVEFIIRYTPGSERWKGRAEMLEKVREDMPRDRPIPVEKTDTRPFGVFDANEGSKKGIIELLDLIRSRTTMSPEEWAGKVRVLLGDWLTSNNFRHARSDRKDDVSPMERLEYGEEVSQLFHFALQATQMIIRFCAQIVVHLSTTTPRIIENDRGRNIIFYE</sequence>
<accession>A0A8H6HAI6</accession>
<name>A0A8H6HAI6_9AGAR</name>
<organism evidence="2 4">
    <name type="scientific">Ephemerocybe angulata</name>
    <dbReference type="NCBI Taxonomy" id="980116"/>
    <lineage>
        <taxon>Eukaryota</taxon>
        <taxon>Fungi</taxon>
        <taxon>Dikarya</taxon>
        <taxon>Basidiomycota</taxon>
        <taxon>Agaricomycotina</taxon>
        <taxon>Agaricomycetes</taxon>
        <taxon>Agaricomycetidae</taxon>
        <taxon>Agaricales</taxon>
        <taxon>Agaricineae</taxon>
        <taxon>Psathyrellaceae</taxon>
        <taxon>Ephemerocybe</taxon>
    </lineage>
</organism>
<reference evidence="2 4" key="1">
    <citation type="submission" date="2020-07" db="EMBL/GenBank/DDBJ databases">
        <title>Comparative genomics of pyrophilous fungi reveals a link between fire events and developmental genes.</title>
        <authorList>
            <consortium name="DOE Joint Genome Institute"/>
            <person name="Steindorff A.S."/>
            <person name="Carver A."/>
            <person name="Calhoun S."/>
            <person name="Stillman K."/>
            <person name="Liu H."/>
            <person name="Lipzen A."/>
            <person name="Pangilinan J."/>
            <person name="Labutti K."/>
            <person name="Bruns T.D."/>
            <person name="Grigoriev I.V."/>
        </authorList>
    </citation>
    <scope>NUCLEOTIDE SEQUENCE [LARGE SCALE GENOMIC DNA]</scope>
    <source>
        <strain evidence="2 4">CBS 144469</strain>
    </source>
</reference>
<feature type="domain" description="DUF6589" evidence="1">
    <location>
        <begin position="19"/>
        <end position="165"/>
    </location>
</feature>
<dbReference type="OrthoDB" id="3207600at2759"/>
<dbReference type="Proteomes" id="UP000521943">
    <property type="component" value="Unassembled WGS sequence"/>
</dbReference>
<dbReference type="InterPro" id="IPR046496">
    <property type="entry name" value="DUF6589"/>
</dbReference>
<gene>
    <name evidence="2" type="ORF">DFP72DRAFT_1082264</name>
    <name evidence="3" type="ORF">DFP72DRAFT_860773</name>
</gene>
<dbReference type="EMBL" id="JACGCI010000192">
    <property type="protein sequence ID" value="KAF6742253.1"/>
    <property type="molecule type" value="Genomic_DNA"/>
</dbReference>
<dbReference type="EMBL" id="JACGCI010000192">
    <property type="protein sequence ID" value="KAF6742246.1"/>
    <property type="molecule type" value="Genomic_DNA"/>
</dbReference>
<evidence type="ECO:0000313" key="3">
    <source>
        <dbReference type="EMBL" id="KAF6742253.1"/>
    </source>
</evidence>
<evidence type="ECO:0000313" key="2">
    <source>
        <dbReference type="EMBL" id="KAF6742246.1"/>
    </source>
</evidence>
<comment type="caution">
    <text evidence="2">The sequence shown here is derived from an EMBL/GenBank/DDBJ whole genome shotgun (WGS) entry which is preliminary data.</text>
</comment>
<keyword evidence="4" id="KW-1185">Reference proteome</keyword>
<evidence type="ECO:0000313" key="4">
    <source>
        <dbReference type="Proteomes" id="UP000521943"/>
    </source>
</evidence>